<keyword evidence="2" id="KW-1185">Reference proteome</keyword>
<sequence>MFDAFKSDSSNGSTAFAEVAEATTNAEVPPTTIPTAIPLNIPSPLSSKTRSKEFLEFEGATIFAPSPSPTYRYSLSLKSGKLRIWLENSESKKQWCTKELGIQDYVDSSNVIPDATASDYVECFRDLLDAAHDDMANIPTSFERLKDGVFQLQLAVKVQVLQKSRVATYTFHLEPLSVERIDVLESKLRDLQDEVAILRSKGTEASSHQNSTIQKLEEGMKKVLKDAAGRDIVILQLKEEVKAIHLAQESSVIIPLQATTKTQGDLICWRNSGFVFGLNPIVTSLDGIVRVESTGTYQVAVVVNHQAAGHNMSIQMMKGSDCIQSAYCGYAQGHLGSTTLTCTAHLAKNEQLAVKCPASLVETSYLTLIRLGK</sequence>
<comment type="caution">
    <text evidence="1">The sequence shown here is derived from an EMBL/GenBank/DDBJ whole genome shotgun (WGS) entry which is preliminary data.</text>
</comment>
<gene>
    <name evidence="1" type="ORF">JG688_00005425</name>
</gene>
<name>A0A8J5MAM1_9STRA</name>
<proteinExistence type="predicted"/>
<evidence type="ECO:0000313" key="1">
    <source>
        <dbReference type="EMBL" id="KAG6969203.1"/>
    </source>
</evidence>
<dbReference type="EMBL" id="JAENGY010000215">
    <property type="protein sequence ID" value="KAG6969203.1"/>
    <property type="molecule type" value="Genomic_DNA"/>
</dbReference>
<reference evidence="1" key="1">
    <citation type="submission" date="2021-01" db="EMBL/GenBank/DDBJ databases">
        <title>Phytophthora aleatoria, a newly-described species from Pinus radiata is distinct from Phytophthora cactorum isolates based on comparative genomics.</title>
        <authorList>
            <person name="Mcdougal R."/>
            <person name="Panda P."/>
            <person name="Williams N."/>
            <person name="Studholme D.J."/>
        </authorList>
    </citation>
    <scope>NUCLEOTIDE SEQUENCE</scope>
    <source>
        <strain evidence="1">NZFS 4037</strain>
    </source>
</reference>
<protein>
    <submittedName>
        <fullName evidence="1">Uncharacterized protein</fullName>
    </submittedName>
</protein>
<dbReference type="Proteomes" id="UP000709295">
    <property type="component" value="Unassembled WGS sequence"/>
</dbReference>
<accession>A0A8J5MAM1</accession>
<organism evidence="1 2">
    <name type="scientific">Phytophthora aleatoria</name>
    <dbReference type="NCBI Taxonomy" id="2496075"/>
    <lineage>
        <taxon>Eukaryota</taxon>
        <taxon>Sar</taxon>
        <taxon>Stramenopiles</taxon>
        <taxon>Oomycota</taxon>
        <taxon>Peronosporomycetes</taxon>
        <taxon>Peronosporales</taxon>
        <taxon>Peronosporaceae</taxon>
        <taxon>Phytophthora</taxon>
    </lineage>
</organism>
<evidence type="ECO:0000313" key="2">
    <source>
        <dbReference type="Proteomes" id="UP000709295"/>
    </source>
</evidence>
<dbReference type="AlphaFoldDB" id="A0A8J5MAM1"/>